<dbReference type="OrthoDB" id="10002170at2759"/>
<dbReference type="GO" id="GO:0003676">
    <property type="term" value="F:nucleic acid binding"/>
    <property type="evidence" value="ECO:0007669"/>
    <property type="project" value="InterPro"/>
</dbReference>
<evidence type="ECO:0000313" key="2">
    <source>
        <dbReference type="Proteomes" id="UP000886523"/>
    </source>
</evidence>
<dbReference type="SUPFAM" id="SSF53032">
    <property type="entry name" value="tRNA-intron endonuclease catalytic domain-like"/>
    <property type="match status" value="1"/>
</dbReference>
<dbReference type="InterPro" id="IPR011856">
    <property type="entry name" value="tRNA_endonuc-like_dom_sf"/>
</dbReference>
<name>A0A9P6A9D6_9AGAM</name>
<dbReference type="GO" id="GO:0005634">
    <property type="term" value="C:nucleus"/>
    <property type="evidence" value="ECO:0007669"/>
    <property type="project" value="UniProtKB-ARBA"/>
</dbReference>
<dbReference type="Proteomes" id="UP000886523">
    <property type="component" value="Unassembled WGS sequence"/>
</dbReference>
<dbReference type="AlphaFoldDB" id="A0A9P6A9D6"/>
<keyword evidence="2" id="KW-1185">Reference proteome</keyword>
<protein>
    <submittedName>
        <fullName evidence="1">Uncharacterized protein</fullName>
    </submittedName>
</protein>
<gene>
    <name evidence="1" type="ORF">BS47DRAFT_1356910</name>
</gene>
<dbReference type="Gene3D" id="3.40.1350.10">
    <property type="match status" value="1"/>
</dbReference>
<sequence>MCARYPKHAQGLFQTYNDIMFVQQWVDVDVLDMAALSRPEPRKIVVPCSLSENLSIKWYSTLVTLRIPSNRPQ</sequence>
<proteinExistence type="predicted"/>
<dbReference type="InterPro" id="IPR036167">
    <property type="entry name" value="tRNA_intron_Endo_cat-like_sf"/>
</dbReference>
<accession>A0A9P6A9D6</accession>
<dbReference type="GO" id="GO:0006388">
    <property type="term" value="P:tRNA splicing, via endonucleolytic cleavage and ligation"/>
    <property type="evidence" value="ECO:0007669"/>
    <property type="project" value="InterPro"/>
</dbReference>
<comment type="caution">
    <text evidence="1">The sequence shown here is derived from an EMBL/GenBank/DDBJ whole genome shotgun (WGS) entry which is preliminary data.</text>
</comment>
<dbReference type="EMBL" id="MU129958">
    <property type="protein sequence ID" value="KAF9502565.1"/>
    <property type="molecule type" value="Genomic_DNA"/>
</dbReference>
<reference evidence="1" key="1">
    <citation type="journal article" date="2020" name="Nat. Commun.">
        <title>Large-scale genome sequencing of mycorrhizal fungi provides insights into the early evolution of symbiotic traits.</title>
        <authorList>
            <person name="Miyauchi S."/>
            <person name="Kiss E."/>
            <person name="Kuo A."/>
            <person name="Drula E."/>
            <person name="Kohler A."/>
            <person name="Sanchez-Garcia M."/>
            <person name="Morin E."/>
            <person name="Andreopoulos B."/>
            <person name="Barry K.W."/>
            <person name="Bonito G."/>
            <person name="Buee M."/>
            <person name="Carver A."/>
            <person name="Chen C."/>
            <person name="Cichocki N."/>
            <person name="Clum A."/>
            <person name="Culley D."/>
            <person name="Crous P.W."/>
            <person name="Fauchery L."/>
            <person name="Girlanda M."/>
            <person name="Hayes R.D."/>
            <person name="Keri Z."/>
            <person name="LaButti K."/>
            <person name="Lipzen A."/>
            <person name="Lombard V."/>
            <person name="Magnuson J."/>
            <person name="Maillard F."/>
            <person name="Murat C."/>
            <person name="Nolan M."/>
            <person name="Ohm R.A."/>
            <person name="Pangilinan J."/>
            <person name="Pereira M.F."/>
            <person name="Perotto S."/>
            <person name="Peter M."/>
            <person name="Pfister S."/>
            <person name="Riley R."/>
            <person name="Sitrit Y."/>
            <person name="Stielow J.B."/>
            <person name="Szollosi G."/>
            <person name="Zifcakova L."/>
            <person name="Stursova M."/>
            <person name="Spatafora J.W."/>
            <person name="Tedersoo L."/>
            <person name="Vaario L.M."/>
            <person name="Yamada A."/>
            <person name="Yan M."/>
            <person name="Wang P."/>
            <person name="Xu J."/>
            <person name="Bruns T."/>
            <person name="Baldrian P."/>
            <person name="Vilgalys R."/>
            <person name="Dunand C."/>
            <person name="Henrissat B."/>
            <person name="Grigoriev I.V."/>
            <person name="Hibbett D."/>
            <person name="Nagy L.G."/>
            <person name="Martin F.M."/>
        </authorList>
    </citation>
    <scope>NUCLEOTIDE SEQUENCE</scope>
    <source>
        <strain evidence="1">UP504</strain>
    </source>
</reference>
<evidence type="ECO:0000313" key="1">
    <source>
        <dbReference type="EMBL" id="KAF9502565.1"/>
    </source>
</evidence>
<organism evidence="1 2">
    <name type="scientific">Hydnum rufescens UP504</name>
    <dbReference type="NCBI Taxonomy" id="1448309"/>
    <lineage>
        <taxon>Eukaryota</taxon>
        <taxon>Fungi</taxon>
        <taxon>Dikarya</taxon>
        <taxon>Basidiomycota</taxon>
        <taxon>Agaricomycotina</taxon>
        <taxon>Agaricomycetes</taxon>
        <taxon>Cantharellales</taxon>
        <taxon>Hydnaceae</taxon>
        <taxon>Hydnum</taxon>
    </lineage>
</organism>